<comment type="caution">
    <text evidence="5">The sequence shown here is derived from an EMBL/GenBank/DDBJ whole genome shotgun (WGS) entry which is preliminary data.</text>
</comment>
<dbReference type="InterPro" id="IPR036034">
    <property type="entry name" value="PDZ_sf"/>
</dbReference>
<dbReference type="InterPro" id="IPR002885">
    <property type="entry name" value="PPR_rpt"/>
</dbReference>
<gene>
    <name evidence="5" type="primary">PTAC2</name>
    <name evidence="5" type="ORF">SPIL2461_LOCUS18896</name>
</gene>
<sequence>MSSKQRASSVPSQAGLMRMRGDLRGTSARFRVQLDKPSPATIYADPISRIGMEVKRHDSKTRLVVHDVDENPRQRTPVAQWNTAEDRQADRGDEEQHASLAIKPGDRIKAVNDLNSATLMISELQEAAKPDEPKPVNLEVSRDISNVLAPSPPKAKTSAASAGPSGQSVLGLAFLRPLQVSNRRLATPRYAERRPESIDVRSLLQQAGLILPEPTETLVSEEESLEVETPIGLLQQGISQRLNRTIEEIEENLIRPNRETVVAEDEEIEIETPLSKLDAPLQWLKRNFDISPQREKFISEKKAVKIETPLSALFPGILDEAFESTESWTDLLLPLLDAVIIDSMDEANYVTVTVEKPLGVQIEENPKESGGGVAVKNIMPDSNAERCQMIQPGYQLVAASGIPVHGLHLEDAARPIEAAKGRVQLTFFKGSADTFNGLLGPDPEWLSAFLRRLQVEHFAWSAKEGTAPKKTWSWALELLKELKSSGQVDSQTLASAYGAAMEACQRASRWEPALELLEKIRRLGPVSPADYRSAILACERGGGPLQALCIFEEMLENGLEPDPAAYNSAVGACRAILRTLQGQASLLSPARGDRGRSVTESGWRASSRSKERLSSGQLPGMPLPWDAGVDAQFRHSSPLCVALAIECALPKEQQELVTRTVSGCQEAVGGCGCGQEKCNCLC</sequence>
<feature type="repeat" description="PPR" evidence="2">
    <location>
        <begin position="527"/>
        <end position="561"/>
    </location>
</feature>
<organism evidence="5 6">
    <name type="scientific">Symbiodinium pilosum</name>
    <name type="common">Dinoflagellate</name>
    <dbReference type="NCBI Taxonomy" id="2952"/>
    <lineage>
        <taxon>Eukaryota</taxon>
        <taxon>Sar</taxon>
        <taxon>Alveolata</taxon>
        <taxon>Dinophyceae</taxon>
        <taxon>Suessiales</taxon>
        <taxon>Symbiodiniaceae</taxon>
        <taxon>Symbiodinium</taxon>
    </lineage>
</organism>
<feature type="region of interest" description="Disordered" evidence="3">
    <location>
        <begin position="1"/>
        <end position="22"/>
    </location>
</feature>
<dbReference type="CDD" id="cd00136">
    <property type="entry name" value="PDZ_canonical"/>
    <property type="match status" value="1"/>
</dbReference>
<feature type="region of interest" description="Disordered" evidence="3">
    <location>
        <begin position="68"/>
        <end position="101"/>
    </location>
</feature>
<protein>
    <submittedName>
        <fullName evidence="5">PTAC2 protein</fullName>
    </submittedName>
</protein>
<dbReference type="Gene3D" id="1.25.40.10">
    <property type="entry name" value="Tetratricopeptide repeat domain"/>
    <property type="match status" value="1"/>
</dbReference>
<accession>A0A812WMN7</accession>
<evidence type="ECO:0000256" key="3">
    <source>
        <dbReference type="SAM" id="MobiDB-lite"/>
    </source>
</evidence>
<reference evidence="5" key="1">
    <citation type="submission" date="2021-02" db="EMBL/GenBank/DDBJ databases">
        <authorList>
            <person name="Dougan E. K."/>
            <person name="Rhodes N."/>
            <person name="Thang M."/>
            <person name="Chan C."/>
        </authorList>
    </citation>
    <scope>NUCLEOTIDE SEQUENCE</scope>
</reference>
<evidence type="ECO:0000259" key="4">
    <source>
        <dbReference type="PROSITE" id="PS50106"/>
    </source>
</evidence>
<feature type="compositionally biased region" description="Polar residues" evidence="3">
    <location>
        <begin position="1"/>
        <end position="12"/>
    </location>
</feature>
<dbReference type="InterPro" id="IPR011990">
    <property type="entry name" value="TPR-like_helical_dom_sf"/>
</dbReference>
<dbReference type="Gene3D" id="2.30.42.10">
    <property type="match status" value="1"/>
</dbReference>
<dbReference type="PROSITE" id="PS51375">
    <property type="entry name" value="PPR"/>
    <property type="match status" value="1"/>
</dbReference>
<dbReference type="Proteomes" id="UP000649617">
    <property type="component" value="Unassembled WGS sequence"/>
</dbReference>
<dbReference type="InterPro" id="IPR001478">
    <property type="entry name" value="PDZ"/>
</dbReference>
<name>A0A812WMN7_SYMPI</name>
<feature type="region of interest" description="Disordered" evidence="3">
    <location>
        <begin position="589"/>
        <end position="619"/>
    </location>
</feature>
<evidence type="ECO:0000313" key="5">
    <source>
        <dbReference type="EMBL" id="CAE7679620.1"/>
    </source>
</evidence>
<evidence type="ECO:0000256" key="2">
    <source>
        <dbReference type="PROSITE-ProRule" id="PRU00708"/>
    </source>
</evidence>
<dbReference type="PROSITE" id="PS50106">
    <property type="entry name" value="PDZ"/>
    <property type="match status" value="1"/>
</dbReference>
<keyword evidence="1" id="KW-0677">Repeat</keyword>
<dbReference type="AlphaFoldDB" id="A0A812WMN7"/>
<evidence type="ECO:0000256" key="1">
    <source>
        <dbReference type="ARBA" id="ARBA00022737"/>
    </source>
</evidence>
<dbReference type="SUPFAM" id="SSF50156">
    <property type="entry name" value="PDZ domain-like"/>
    <property type="match status" value="1"/>
</dbReference>
<feature type="domain" description="PDZ" evidence="4">
    <location>
        <begin position="338"/>
        <end position="431"/>
    </location>
</feature>
<dbReference type="EMBL" id="CAJNIZ010044149">
    <property type="protein sequence ID" value="CAE7679620.1"/>
    <property type="molecule type" value="Genomic_DNA"/>
</dbReference>
<proteinExistence type="predicted"/>
<keyword evidence="6" id="KW-1185">Reference proteome</keyword>
<dbReference type="OrthoDB" id="265717at2759"/>
<dbReference type="PANTHER" id="PTHR47447">
    <property type="entry name" value="OS03G0856100 PROTEIN"/>
    <property type="match status" value="1"/>
</dbReference>
<feature type="compositionally biased region" description="Basic and acidic residues" evidence="3">
    <location>
        <begin position="84"/>
        <end position="97"/>
    </location>
</feature>
<dbReference type="Pfam" id="PF00595">
    <property type="entry name" value="PDZ"/>
    <property type="match status" value="1"/>
</dbReference>
<dbReference type="PANTHER" id="PTHR47447:SF17">
    <property type="entry name" value="OS12G0638900 PROTEIN"/>
    <property type="match status" value="1"/>
</dbReference>
<evidence type="ECO:0000313" key="6">
    <source>
        <dbReference type="Proteomes" id="UP000649617"/>
    </source>
</evidence>
<dbReference type="SMART" id="SM00228">
    <property type="entry name" value="PDZ"/>
    <property type="match status" value="2"/>
</dbReference>